<dbReference type="GO" id="GO:0006491">
    <property type="term" value="P:N-glycan processing"/>
    <property type="evidence" value="ECO:0007669"/>
    <property type="project" value="TreeGrafter"/>
</dbReference>
<dbReference type="PANTHER" id="PTHR12630">
    <property type="entry name" value="N-LINKED OLIGOSACCHARIDE PROCESSING"/>
    <property type="match status" value="1"/>
</dbReference>
<feature type="non-terminal residue" evidence="4">
    <location>
        <position position="1"/>
    </location>
</feature>
<gene>
    <name evidence="4" type="primary">Prkcsh_2</name>
    <name evidence="5" type="synonym">Prkcsh_0</name>
    <name evidence="5" type="ORF">g.69139</name>
    <name evidence="4" type="ORF">g.69141</name>
</gene>
<dbReference type="PANTHER" id="PTHR12630:SF25">
    <property type="entry name" value="OS01G0752400 PROTEIN"/>
    <property type="match status" value="1"/>
</dbReference>
<sequence>VVDLEQVASAGHGPPRAIPSCSNPREMASPLSERIHSLAPGPWGQLPLVGRRRESHPSRRMPLEDACRFLSLLAVRLLLVALAAGASLGSSPLLKPPSPFLGIAPQDGEYFAADVIPCRDGSKSFPRDRLNDGFCDCPDGTDEPGTSACPESKFYCRNIGDTPVLLFSSRVNDCICDCCDGSDEYDGSTSCPNSCSKDEAIFKGSTTQDSEGRNLSQFKAEENKKRADLEDLVLRLKELRMALFMKLFLVACVIASCLFLRHARSRRRRLYRH</sequence>
<protein>
    <submittedName>
        <fullName evidence="4">Glucosidase 2 subunit beta</fullName>
    </submittedName>
</protein>
<evidence type="ECO:0000256" key="2">
    <source>
        <dbReference type="SAM" id="Phobius"/>
    </source>
</evidence>
<proteinExistence type="predicted"/>
<evidence type="ECO:0000259" key="3">
    <source>
        <dbReference type="Pfam" id="PF12999"/>
    </source>
</evidence>
<dbReference type="InterPro" id="IPR028146">
    <property type="entry name" value="PRKCSH_N"/>
</dbReference>
<organism evidence="4">
    <name type="scientific">Anthurium amnicola</name>
    <dbReference type="NCBI Taxonomy" id="1678845"/>
    <lineage>
        <taxon>Eukaryota</taxon>
        <taxon>Viridiplantae</taxon>
        <taxon>Streptophyta</taxon>
        <taxon>Embryophyta</taxon>
        <taxon>Tracheophyta</taxon>
        <taxon>Spermatophyta</taxon>
        <taxon>Magnoliopsida</taxon>
        <taxon>Liliopsida</taxon>
        <taxon>Araceae</taxon>
        <taxon>Pothoideae</taxon>
        <taxon>Potheae</taxon>
        <taxon>Anthurium</taxon>
    </lineage>
</organism>
<keyword evidence="2" id="KW-0812">Transmembrane</keyword>
<dbReference type="Pfam" id="PF12999">
    <property type="entry name" value="PRKCSH-like"/>
    <property type="match status" value="1"/>
</dbReference>
<feature type="region of interest" description="Disordered" evidence="1">
    <location>
        <begin position="1"/>
        <end position="25"/>
    </location>
</feature>
<dbReference type="GO" id="GO:0017177">
    <property type="term" value="C:glucosidase II complex"/>
    <property type="evidence" value="ECO:0007669"/>
    <property type="project" value="TreeGrafter"/>
</dbReference>
<accession>A0A1D1XHT3</accession>
<feature type="domain" description="Glucosidase II beta subunit N-terminal" evidence="3">
    <location>
        <begin position="128"/>
        <end position="210"/>
    </location>
</feature>
<evidence type="ECO:0000313" key="4">
    <source>
        <dbReference type="EMBL" id="JAT41947.1"/>
    </source>
</evidence>
<keyword evidence="2" id="KW-0472">Membrane</keyword>
<dbReference type="EMBL" id="GDJX01003050">
    <property type="protein sequence ID" value="JAT64886.1"/>
    <property type="molecule type" value="Transcribed_RNA"/>
</dbReference>
<evidence type="ECO:0000313" key="5">
    <source>
        <dbReference type="EMBL" id="JAT64886.1"/>
    </source>
</evidence>
<dbReference type="EMBL" id="GDJX01025989">
    <property type="protein sequence ID" value="JAT41947.1"/>
    <property type="molecule type" value="Transcribed_RNA"/>
</dbReference>
<dbReference type="InterPro" id="IPR039794">
    <property type="entry name" value="Gtb1-like"/>
</dbReference>
<name>A0A1D1XHT3_9ARAE</name>
<evidence type="ECO:0000256" key="1">
    <source>
        <dbReference type="SAM" id="MobiDB-lite"/>
    </source>
</evidence>
<keyword evidence="2" id="KW-1133">Transmembrane helix</keyword>
<feature type="transmembrane region" description="Helical" evidence="2">
    <location>
        <begin position="69"/>
        <end position="89"/>
    </location>
</feature>
<dbReference type="AlphaFoldDB" id="A0A1D1XHT3"/>
<reference evidence="4" key="1">
    <citation type="submission" date="2015-07" db="EMBL/GenBank/DDBJ databases">
        <title>Transcriptome Assembly of Anthurium amnicola.</title>
        <authorList>
            <person name="Suzuki J."/>
        </authorList>
    </citation>
    <scope>NUCLEOTIDE SEQUENCE</scope>
</reference>
<feature type="transmembrane region" description="Helical" evidence="2">
    <location>
        <begin position="241"/>
        <end position="260"/>
    </location>
</feature>